<protein>
    <submittedName>
        <fullName evidence="2">Cell wall hydrolase</fullName>
    </submittedName>
</protein>
<dbReference type="RefSeq" id="WP_146573827.1">
    <property type="nucleotide sequence ID" value="NZ_CP042306.1"/>
</dbReference>
<keyword evidence="3" id="KW-1185">Reference proteome</keyword>
<evidence type="ECO:0000313" key="2">
    <source>
        <dbReference type="EMBL" id="QDZ08864.1"/>
    </source>
</evidence>
<evidence type="ECO:0000259" key="1">
    <source>
        <dbReference type="Pfam" id="PF07486"/>
    </source>
</evidence>
<sequence>MSSPSKAWDLTRMPVAAAVTVIPALENLSDTVPVPTPTLKSATDTTPDEVSIATAPAPAPGLAFASLAAAVAAQDMGGAMNDELECLADAVYFESKGEPLNGQLAVAEVIINRTTSGRFPSSICSVVKQPGQFSFVRGGRIPDAPSGQQYRTATAIAKIALADAWDSPAPKALYFHARRVSPGWNRARVASIGNHIFFR</sequence>
<dbReference type="GO" id="GO:0016787">
    <property type="term" value="F:hydrolase activity"/>
    <property type="evidence" value="ECO:0007669"/>
    <property type="project" value="UniProtKB-KW"/>
</dbReference>
<dbReference type="EMBL" id="CP042306">
    <property type="protein sequence ID" value="QDZ08864.1"/>
    <property type="molecule type" value="Genomic_DNA"/>
</dbReference>
<keyword evidence="2" id="KW-0378">Hydrolase</keyword>
<proteinExistence type="predicted"/>
<reference evidence="2 3" key="1">
    <citation type="submission" date="2019-07" db="EMBL/GenBank/DDBJ databases">
        <title>Full genome sequence of Sphingomonas sp. 4R-6-7(HKS19).</title>
        <authorList>
            <person name="Im W.-T."/>
        </authorList>
    </citation>
    <scope>NUCLEOTIDE SEQUENCE [LARGE SCALE GENOMIC DNA]</scope>
    <source>
        <strain evidence="2 3">HKS19</strain>
    </source>
</reference>
<dbReference type="InterPro" id="IPR042047">
    <property type="entry name" value="SleB_dom1"/>
</dbReference>
<accession>A0A5B8LMN8</accession>
<dbReference type="InterPro" id="IPR011105">
    <property type="entry name" value="Cell_wall_hydrolase_SleB"/>
</dbReference>
<gene>
    <name evidence="2" type="ORF">FPZ24_16440</name>
</gene>
<dbReference type="KEGG" id="spai:FPZ24_16440"/>
<evidence type="ECO:0000313" key="3">
    <source>
        <dbReference type="Proteomes" id="UP000315673"/>
    </source>
</evidence>
<dbReference type="Proteomes" id="UP000315673">
    <property type="component" value="Chromosome"/>
</dbReference>
<dbReference type="OrthoDB" id="9785345at2"/>
<name>A0A5B8LMN8_9SPHN</name>
<dbReference type="Pfam" id="PF07486">
    <property type="entry name" value="Hydrolase_2"/>
    <property type="match status" value="1"/>
</dbReference>
<dbReference type="Gene3D" id="1.10.10.2520">
    <property type="entry name" value="Cell wall hydrolase SleB, domain 1"/>
    <property type="match status" value="1"/>
</dbReference>
<organism evidence="2 3">
    <name type="scientific">Sphingomonas panacisoli</name>
    <dbReference type="NCBI Taxonomy" id="1813879"/>
    <lineage>
        <taxon>Bacteria</taxon>
        <taxon>Pseudomonadati</taxon>
        <taxon>Pseudomonadota</taxon>
        <taxon>Alphaproteobacteria</taxon>
        <taxon>Sphingomonadales</taxon>
        <taxon>Sphingomonadaceae</taxon>
        <taxon>Sphingomonas</taxon>
    </lineage>
</organism>
<dbReference type="AlphaFoldDB" id="A0A5B8LMN8"/>
<feature type="domain" description="Cell wall hydrolase SleB" evidence="1">
    <location>
        <begin position="97"/>
        <end position="198"/>
    </location>
</feature>